<evidence type="ECO:0000313" key="3">
    <source>
        <dbReference type="Proteomes" id="UP000007886"/>
    </source>
</evidence>
<sequence>MRIETASQRAADTDITTSTTMGKGHMKGLRRNEAAVRRTLSLLACTAATLLLADCKELDRNRGLNPVIQAGDVEIASQNQVRILNALAIDYNVSNSRSSYWYDVSVAGFNYVDDECRVYFNDLFFLNREKDEIKTGLAAAGATAAAIMGVTGASTKSIAIVAQAFGLGAISTDLVAGTFLYQVPPATALGFVKELQLAYRNGIADRKAMINSPSTSYHAIQDYLSLCLPPTIEAKIAEHVASARATPDPVTGAGPSFGLNVVTVPQVTRADIKAAILANADTVLPNAKAKQPAPKGPTVLTDAEAAMLTSEIKDLQAALCVPQDGNLGQKGSKTRNALLQALTLLKDPRLPPSAAITDKTFNTFLRNQYVQPRLDDPKLADKCGKNDFSVN</sequence>
<keyword evidence="3" id="KW-1185">Reference proteome</keyword>
<gene>
    <name evidence="2" type="ORF">S23_36310</name>
</gene>
<dbReference type="AlphaFoldDB" id="A0AAI8MEN6"/>
<proteinExistence type="predicted"/>
<evidence type="ECO:0000313" key="2">
    <source>
        <dbReference type="EMBL" id="BAL76830.1"/>
    </source>
</evidence>
<dbReference type="KEGG" id="brs:S23_36310"/>
<evidence type="ECO:0000256" key="1">
    <source>
        <dbReference type="SAM" id="MobiDB-lite"/>
    </source>
</evidence>
<name>A0AAI8MEN6_9BRAD</name>
<reference evidence="2 3" key="1">
    <citation type="journal article" date="2012" name="Microbes Environ.">
        <title>Complete genome sequence of Bradyrhizobium sp. S23321: insights into symbiosis evolution in soil oligotrophs.</title>
        <authorList>
            <person name="Okubo T."/>
            <person name="Tsukui T."/>
            <person name="Maita H."/>
            <person name="Okamoto S."/>
            <person name="Oshima K."/>
            <person name="Fujisawa T."/>
            <person name="Saito A."/>
            <person name="Futamata H."/>
            <person name="Hattori R."/>
            <person name="Shimomura Y."/>
            <person name="Haruta S."/>
            <person name="Morimoto S."/>
            <person name="Wang Y."/>
            <person name="Sakai Y."/>
            <person name="Hattori M."/>
            <person name="Aizawa S."/>
            <person name="Nagashima K.V.P."/>
            <person name="Masuda S."/>
            <person name="Hattori T."/>
            <person name="Yamashita A."/>
            <person name="Bao Z."/>
            <person name="Hayatsu M."/>
            <person name="Kajiya-Kanegae H."/>
            <person name="Yoshinaga I."/>
            <person name="Sakamoto K."/>
            <person name="Toyota K."/>
            <person name="Nakao M."/>
            <person name="Kohara M."/>
            <person name="Anda M."/>
            <person name="Niwa R."/>
            <person name="Jung-Hwan P."/>
            <person name="Sameshima-Saito R."/>
            <person name="Tokuda S."/>
            <person name="Yamamoto S."/>
            <person name="Yamamoto S."/>
            <person name="Yokoyama T."/>
            <person name="Akutsu T."/>
            <person name="Nakamura Y."/>
            <person name="Nakahira-Yanaka Y."/>
            <person name="Takada Hoshino Y."/>
            <person name="Hirakawa H."/>
            <person name="Mitsui H."/>
            <person name="Terasawa K."/>
            <person name="Itakura M."/>
            <person name="Sato S."/>
            <person name="Ikeda-Ohtsubo W."/>
            <person name="Sakakura N."/>
            <person name="Kaminuma E."/>
            <person name="Minamisawa K."/>
        </authorList>
    </citation>
    <scope>NUCLEOTIDE SEQUENCE [LARGE SCALE GENOMIC DNA]</scope>
    <source>
        <strain evidence="2 3">S23321</strain>
    </source>
</reference>
<organism evidence="2 3">
    <name type="scientific">Bradyrhizobium cosmicum</name>
    <dbReference type="NCBI Taxonomy" id="1404864"/>
    <lineage>
        <taxon>Bacteria</taxon>
        <taxon>Pseudomonadati</taxon>
        <taxon>Pseudomonadota</taxon>
        <taxon>Alphaproteobacteria</taxon>
        <taxon>Hyphomicrobiales</taxon>
        <taxon>Nitrobacteraceae</taxon>
        <taxon>Bradyrhizobium</taxon>
    </lineage>
</organism>
<feature type="compositionally biased region" description="Polar residues" evidence="1">
    <location>
        <begin position="1"/>
        <end position="21"/>
    </location>
</feature>
<dbReference type="EMBL" id="AP012279">
    <property type="protein sequence ID" value="BAL76830.1"/>
    <property type="molecule type" value="Genomic_DNA"/>
</dbReference>
<accession>A0AAI8MEN6</accession>
<feature type="region of interest" description="Disordered" evidence="1">
    <location>
        <begin position="1"/>
        <end position="28"/>
    </location>
</feature>
<protein>
    <submittedName>
        <fullName evidence="2">Uncharacterized protein</fullName>
    </submittedName>
</protein>
<dbReference type="RefSeq" id="WP_015686120.1">
    <property type="nucleotide sequence ID" value="NC_017082.1"/>
</dbReference>
<dbReference type="Proteomes" id="UP000007886">
    <property type="component" value="Chromosome"/>
</dbReference>